<sequence>MLKATFIDDVPKPLFVHPGIKVYGVESVRSLGDGSYFLYLAYLASCLQLTTIFISYSIASHFENLSYYTQLPSPRHSIASSHCIPSSTSILSAHARLPLTTWPILSSAILYHFLISSSSPNPQAFLPAIEHRYGLFVRNFVNSVVCLKKPPPTHPPLKAPTGFLTGKGLSPTGATLLALIEKLLAAAEAPFARSILLAGVKMRDAIVINIGEGGVEISIALLRPGGGAEFFNWRMFCRRLIKLCLELSPVAGKILPEARINFWARQCASQRDGKTNHCGVDYTILYHPDNIFSRIESAIDQTFFNFTSLPLAIERNPNIRGN</sequence>
<gene>
    <name evidence="2" type="ORF">EYC80_001281</name>
</gene>
<protein>
    <submittedName>
        <fullName evidence="2">Uncharacterized protein</fullName>
    </submittedName>
</protein>
<keyword evidence="3" id="KW-1185">Reference proteome</keyword>
<evidence type="ECO:0000256" key="1">
    <source>
        <dbReference type="SAM" id="Phobius"/>
    </source>
</evidence>
<dbReference type="AlphaFoldDB" id="A0A5N6K8U5"/>
<keyword evidence="1" id="KW-0812">Transmembrane</keyword>
<organism evidence="2 3">
    <name type="scientific">Monilinia laxa</name>
    <name type="common">Brown rot fungus</name>
    <name type="synonym">Sclerotinia laxa</name>
    <dbReference type="NCBI Taxonomy" id="61186"/>
    <lineage>
        <taxon>Eukaryota</taxon>
        <taxon>Fungi</taxon>
        <taxon>Dikarya</taxon>
        <taxon>Ascomycota</taxon>
        <taxon>Pezizomycotina</taxon>
        <taxon>Leotiomycetes</taxon>
        <taxon>Helotiales</taxon>
        <taxon>Sclerotiniaceae</taxon>
        <taxon>Monilinia</taxon>
    </lineage>
</organism>
<comment type="caution">
    <text evidence="2">The sequence shown here is derived from an EMBL/GenBank/DDBJ whole genome shotgun (WGS) entry which is preliminary data.</text>
</comment>
<name>A0A5N6K8U5_MONLA</name>
<feature type="transmembrane region" description="Helical" evidence="1">
    <location>
        <begin position="36"/>
        <end position="59"/>
    </location>
</feature>
<dbReference type="Proteomes" id="UP000326757">
    <property type="component" value="Unassembled WGS sequence"/>
</dbReference>
<keyword evidence="1" id="KW-0472">Membrane</keyword>
<reference evidence="2 3" key="1">
    <citation type="submission" date="2019-06" db="EMBL/GenBank/DDBJ databases">
        <title>Genome Sequence of the Brown Rot Fungal Pathogen Monilinia laxa.</title>
        <authorList>
            <person name="De Miccolis Angelini R.M."/>
            <person name="Landi L."/>
            <person name="Abate D."/>
            <person name="Pollastro S."/>
            <person name="Romanazzi G."/>
            <person name="Faretra F."/>
        </authorList>
    </citation>
    <scope>NUCLEOTIDE SEQUENCE [LARGE SCALE GENOMIC DNA]</scope>
    <source>
        <strain evidence="2 3">Mlax316</strain>
    </source>
</reference>
<keyword evidence="1" id="KW-1133">Transmembrane helix</keyword>
<accession>A0A5N6K8U5</accession>
<evidence type="ECO:0000313" key="3">
    <source>
        <dbReference type="Proteomes" id="UP000326757"/>
    </source>
</evidence>
<proteinExistence type="predicted"/>
<evidence type="ECO:0000313" key="2">
    <source>
        <dbReference type="EMBL" id="KAB8299180.1"/>
    </source>
</evidence>
<dbReference type="EMBL" id="VIGI01000006">
    <property type="protein sequence ID" value="KAB8299180.1"/>
    <property type="molecule type" value="Genomic_DNA"/>
</dbReference>